<reference evidence="2" key="2">
    <citation type="submission" date="2018-05" db="EMBL/GenBank/DDBJ databases">
        <title>OpunRS2 (Oryza punctata Reference Sequence Version 2).</title>
        <authorList>
            <person name="Zhang J."/>
            <person name="Kudrna D."/>
            <person name="Lee S."/>
            <person name="Talag J."/>
            <person name="Welchert J."/>
            <person name="Wing R.A."/>
        </authorList>
    </citation>
    <scope>NUCLEOTIDE SEQUENCE [LARGE SCALE GENOMIC DNA]</scope>
</reference>
<evidence type="ECO:0000313" key="2">
    <source>
        <dbReference type="EnsemblPlants" id="OPUNC11G12360.1"/>
    </source>
</evidence>
<evidence type="ECO:0000313" key="3">
    <source>
        <dbReference type="Proteomes" id="UP000026962"/>
    </source>
</evidence>
<dbReference type="AlphaFoldDB" id="A0A0E0MFR4"/>
<evidence type="ECO:0000256" key="1">
    <source>
        <dbReference type="SAM" id="MobiDB-lite"/>
    </source>
</evidence>
<protein>
    <submittedName>
        <fullName evidence="2">Uncharacterized protein</fullName>
    </submittedName>
</protein>
<reference evidence="2" key="1">
    <citation type="submission" date="2015-04" db="UniProtKB">
        <authorList>
            <consortium name="EnsemblPlants"/>
        </authorList>
    </citation>
    <scope>IDENTIFICATION</scope>
</reference>
<proteinExistence type="predicted"/>
<dbReference type="EnsemblPlants" id="OPUNC11G12360.1">
    <property type="protein sequence ID" value="OPUNC11G12360.1"/>
    <property type="gene ID" value="OPUNC11G12360"/>
</dbReference>
<dbReference type="HOGENOM" id="CLU_1663571_0_0_1"/>
<accession>A0A0E0MFR4</accession>
<dbReference type="Gramene" id="OPUNC11G12360.1">
    <property type="protein sequence ID" value="OPUNC11G12360.1"/>
    <property type="gene ID" value="OPUNC11G12360"/>
</dbReference>
<dbReference type="Proteomes" id="UP000026962">
    <property type="component" value="Chromosome 11"/>
</dbReference>
<dbReference type="OMA" id="GKSRCES"/>
<name>A0A0E0MFR4_ORYPU</name>
<organism evidence="2">
    <name type="scientific">Oryza punctata</name>
    <name type="common">Red rice</name>
    <dbReference type="NCBI Taxonomy" id="4537"/>
    <lineage>
        <taxon>Eukaryota</taxon>
        <taxon>Viridiplantae</taxon>
        <taxon>Streptophyta</taxon>
        <taxon>Embryophyta</taxon>
        <taxon>Tracheophyta</taxon>
        <taxon>Spermatophyta</taxon>
        <taxon>Magnoliopsida</taxon>
        <taxon>Liliopsida</taxon>
        <taxon>Poales</taxon>
        <taxon>Poaceae</taxon>
        <taxon>BOP clade</taxon>
        <taxon>Oryzoideae</taxon>
        <taxon>Oryzeae</taxon>
        <taxon>Oryzinae</taxon>
        <taxon>Oryza</taxon>
    </lineage>
</organism>
<keyword evidence="3" id="KW-1185">Reference proteome</keyword>
<sequence>MGCSTSKLEPGNVSPPPSKPAGRHRGGFASDLFARARKNHHNGGKSGSGDAAIAGRQHGEEEQPQQGKKRRRRGGREVQAGSPSLRYYCENAAAAAFGDRREFKIDFWLNLKYCSFMLQQLTLSCNYLQQYGPTKEQIIPQGMRDEPDGLIRSCKQIKR</sequence>
<feature type="region of interest" description="Disordered" evidence="1">
    <location>
        <begin position="1"/>
        <end position="80"/>
    </location>
</feature>